<accession>A0A6C0BT96</accession>
<dbReference type="AlphaFoldDB" id="A0A6C0BT96"/>
<evidence type="ECO:0000313" key="2">
    <source>
        <dbReference type="EMBL" id="QHS95577.1"/>
    </source>
</evidence>
<organism evidence="2">
    <name type="scientific">viral metagenome</name>
    <dbReference type="NCBI Taxonomy" id="1070528"/>
    <lineage>
        <taxon>unclassified sequences</taxon>
        <taxon>metagenomes</taxon>
        <taxon>organismal metagenomes</taxon>
    </lineage>
</organism>
<feature type="coiled-coil region" evidence="1">
    <location>
        <begin position="115"/>
        <end position="149"/>
    </location>
</feature>
<reference evidence="2" key="1">
    <citation type="journal article" date="2020" name="Nature">
        <title>Giant virus diversity and host interactions through global metagenomics.</title>
        <authorList>
            <person name="Schulz F."/>
            <person name="Roux S."/>
            <person name="Paez-Espino D."/>
            <person name="Jungbluth S."/>
            <person name="Walsh D.A."/>
            <person name="Denef V.J."/>
            <person name="McMahon K.D."/>
            <person name="Konstantinidis K.T."/>
            <person name="Eloe-Fadrosh E.A."/>
            <person name="Kyrpides N.C."/>
            <person name="Woyke T."/>
        </authorList>
    </citation>
    <scope>NUCLEOTIDE SEQUENCE</scope>
    <source>
        <strain evidence="2">GVMAG-M-3300018868-6</strain>
    </source>
</reference>
<keyword evidence="1" id="KW-0175">Coiled coil</keyword>
<proteinExistence type="predicted"/>
<sequence>MEPYVKEQFTKAIAMCGNNPDYENIKDFMQDMISDNIALAAKDTPIHLLKFIQNAAYNKVFSDEFCECMQNVLFERKIEDNATMFHIRKLRNAYIYKSSMLKLKDEQICGLDIEQSQKDERIKDLEKLVDELERRVEILRTINNALNEKVEEASSL</sequence>
<name>A0A6C0BT96_9ZZZZ</name>
<dbReference type="EMBL" id="MN739253">
    <property type="protein sequence ID" value="QHS95577.1"/>
    <property type="molecule type" value="Genomic_DNA"/>
</dbReference>
<evidence type="ECO:0000256" key="1">
    <source>
        <dbReference type="SAM" id="Coils"/>
    </source>
</evidence>
<protein>
    <submittedName>
        <fullName evidence="2">Uncharacterized protein</fullName>
    </submittedName>
</protein>